<name>A0AA43KFG6_9CYAN</name>
<dbReference type="GO" id="GO:0000155">
    <property type="term" value="F:phosphorelay sensor kinase activity"/>
    <property type="evidence" value="ECO:0007669"/>
    <property type="project" value="InterPro"/>
</dbReference>
<dbReference type="RefSeq" id="WP_280700714.1">
    <property type="nucleotide sequence ID" value="NZ_JANQDL010000071.1"/>
</dbReference>
<feature type="domain" description="Histidine kinase" evidence="11">
    <location>
        <begin position="336"/>
        <end position="560"/>
    </location>
</feature>
<dbReference type="NCBIfam" id="TIGR00229">
    <property type="entry name" value="sensory_box"/>
    <property type="match status" value="2"/>
</dbReference>
<dbReference type="Gene3D" id="3.30.450.20">
    <property type="entry name" value="PAS domain"/>
    <property type="match status" value="2"/>
</dbReference>
<dbReference type="Gene3D" id="3.40.50.2300">
    <property type="match status" value="1"/>
</dbReference>
<keyword evidence="10" id="KW-0175">Coiled coil</keyword>
<comment type="catalytic activity">
    <reaction evidence="1">
        <text>ATP + protein L-histidine = ADP + protein N-phospho-L-histidine.</text>
        <dbReference type="EC" id="2.7.13.3"/>
    </reaction>
</comment>
<dbReference type="InterPro" id="IPR035965">
    <property type="entry name" value="PAS-like_dom_sf"/>
</dbReference>
<dbReference type="PRINTS" id="PR00344">
    <property type="entry name" value="BCTRLSENSOR"/>
</dbReference>
<evidence type="ECO:0000256" key="3">
    <source>
        <dbReference type="ARBA" id="ARBA00022553"/>
    </source>
</evidence>
<evidence type="ECO:0000313" key="16">
    <source>
        <dbReference type="Proteomes" id="UP001159370"/>
    </source>
</evidence>
<keyword evidence="4" id="KW-0808">Transferase</keyword>
<feature type="domain" description="PAS" evidence="13">
    <location>
        <begin position="75"/>
        <end position="145"/>
    </location>
</feature>
<evidence type="ECO:0000256" key="7">
    <source>
        <dbReference type="ARBA" id="ARBA00022840"/>
    </source>
</evidence>
<dbReference type="SUPFAM" id="SSF55785">
    <property type="entry name" value="PYP-like sensor domain (PAS domain)"/>
    <property type="match status" value="2"/>
</dbReference>
<dbReference type="GO" id="GO:0006355">
    <property type="term" value="P:regulation of DNA-templated transcription"/>
    <property type="evidence" value="ECO:0007669"/>
    <property type="project" value="InterPro"/>
</dbReference>
<evidence type="ECO:0000256" key="9">
    <source>
        <dbReference type="PROSITE-ProRule" id="PRU00169"/>
    </source>
</evidence>
<dbReference type="EC" id="2.7.13.3" evidence="2"/>
<dbReference type="PROSITE" id="PS50112">
    <property type="entry name" value="PAS"/>
    <property type="match status" value="2"/>
</dbReference>
<dbReference type="InterPro" id="IPR004358">
    <property type="entry name" value="Sig_transdc_His_kin-like_C"/>
</dbReference>
<dbReference type="SUPFAM" id="SSF55874">
    <property type="entry name" value="ATPase domain of HSP90 chaperone/DNA topoisomerase II/histidine kinase"/>
    <property type="match status" value="1"/>
</dbReference>
<dbReference type="SMART" id="SM00086">
    <property type="entry name" value="PAC"/>
    <property type="match status" value="2"/>
</dbReference>
<dbReference type="Pfam" id="PF02518">
    <property type="entry name" value="HATPase_c"/>
    <property type="match status" value="1"/>
</dbReference>
<feature type="domain" description="PAS" evidence="13">
    <location>
        <begin position="199"/>
        <end position="269"/>
    </location>
</feature>
<dbReference type="Pfam" id="PF00072">
    <property type="entry name" value="Response_reg"/>
    <property type="match status" value="1"/>
</dbReference>
<dbReference type="PROSITE" id="PS50113">
    <property type="entry name" value="PAC"/>
    <property type="match status" value="1"/>
</dbReference>
<dbReference type="PROSITE" id="PS50109">
    <property type="entry name" value="HIS_KIN"/>
    <property type="match status" value="1"/>
</dbReference>
<feature type="domain" description="PAC" evidence="14">
    <location>
        <begin position="271"/>
        <end position="323"/>
    </location>
</feature>
<organism evidence="15 16">
    <name type="scientific">Umezakia ovalisporum FSS-62</name>
    <dbReference type="NCBI Taxonomy" id="2971776"/>
    <lineage>
        <taxon>Bacteria</taxon>
        <taxon>Bacillati</taxon>
        <taxon>Cyanobacteriota</taxon>
        <taxon>Cyanophyceae</taxon>
        <taxon>Nostocales</taxon>
        <taxon>Nodulariaceae</taxon>
        <taxon>Umezakia</taxon>
    </lineage>
</organism>
<dbReference type="InterPro" id="IPR011006">
    <property type="entry name" value="CheY-like_superfamily"/>
</dbReference>
<dbReference type="SMART" id="SM00091">
    <property type="entry name" value="PAS"/>
    <property type="match status" value="2"/>
</dbReference>
<dbReference type="InterPro" id="IPR001610">
    <property type="entry name" value="PAC"/>
</dbReference>
<feature type="modified residue" description="4-aspartylphosphate" evidence="9">
    <location>
        <position position="630"/>
    </location>
</feature>
<feature type="domain" description="Response regulatory" evidence="12">
    <location>
        <begin position="579"/>
        <end position="695"/>
    </location>
</feature>
<evidence type="ECO:0000259" key="11">
    <source>
        <dbReference type="PROSITE" id="PS50109"/>
    </source>
</evidence>
<evidence type="ECO:0000256" key="5">
    <source>
        <dbReference type="ARBA" id="ARBA00022741"/>
    </source>
</evidence>
<keyword evidence="8" id="KW-0902">Two-component regulatory system</keyword>
<dbReference type="PANTHER" id="PTHR43065:SF46">
    <property type="entry name" value="C4-DICARBOXYLATE TRANSPORT SENSOR PROTEIN DCTB"/>
    <property type="match status" value="1"/>
</dbReference>
<keyword evidence="6" id="KW-0418">Kinase</keyword>
<dbReference type="InterPro" id="IPR003594">
    <property type="entry name" value="HATPase_dom"/>
</dbReference>
<evidence type="ECO:0000256" key="1">
    <source>
        <dbReference type="ARBA" id="ARBA00000085"/>
    </source>
</evidence>
<dbReference type="GO" id="GO:0005524">
    <property type="term" value="F:ATP binding"/>
    <property type="evidence" value="ECO:0007669"/>
    <property type="project" value="UniProtKB-KW"/>
</dbReference>
<dbReference type="SUPFAM" id="SSF47384">
    <property type="entry name" value="Homodimeric domain of signal transducing histidine kinase"/>
    <property type="match status" value="1"/>
</dbReference>
<dbReference type="SUPFAM" id="SSF52172">
    <property type="entry name" value="CheY-like"/>
    <property type="match status" value="1"/>
</dbReference>
<evidence type="ECO:0000259" key="12">
    <source>
        <dbReference type="PROSITE" id="PS50110"/>
    </source>
</evidence>
<evidence type="ECO:0000256" key="10">
    <source>
        <dbReference type="SAM" id="Coils"/>
    </source>
</evidence>
<keyword evidence="3 9" id="KW-0597">Phosphoprotein</keyword>
<evidence type="ECO:0000256" key="6">
    <source>
        <dbReference type="ARBA" id="ARBA00022777"/>
    </source>
</evidence>
<dbReference type="InterPro" id="IPR036890">
    <property type="entry name" value="HATPase_C_sf"/>
</dbReference>
<gene>
    <name evidence="15" type="ORF">NWP23_10265</name>
</gene>
<dbReference type="Gene3D" id="3.30.565.10">
    <property type="entry name" value="Histidine kinase-like ATPase, C-terminal domain"/>
    <property type="match status" value="1"/>
</dbReference>
<evidence type="ECO:0000256" key="4">
    <source>
        <dbReference type="ARBA" id="ARBA00022679"/>
    </source>
</evidence>
<protein>
    <recommendedName>
        <fullName evidence="2">histidine kinase</fullName>
        <ecNumber evidence="2">2.7.13.3</ecNumber>
    </recommendedName>
</protein>
<comment type="caution">
    <text evidence="15">The sequence shown here is derived from an EMBL/GenBank/DDBJ whole genome shotgun (WGS) entry which is preliminary data.</text>
</comment>
<dbReference type="SMART" id="SM00448">
    <property type="entry name" value="REC"/>
    <property type="match status" value="1"/>
</dbReference>
<dbReference type="InterPro" id="IPR013767">
    <property type="entry name" value="PAS_fold"/>
</dbReference>
<proteinExistence type="predicted"/>
<dbReference type="AlphaFoldDB" id="A0AA43KFG6"/>
<dbReference type="SMART" id="SM00387">
    <property type="entry name" value="HATPase_c"/>
    <property type="match status" value="1"/>
</dbReference>
<dbReference type="EMBL" id="JANQDL010000071">
    <property type="protein sequence ID" value="MDH6064140.1"/>
    <property type="molecule type" value="Genomic_DNA"/>
</dbReference>
<evidence type="ECO:0000259" key="13">
    <source>
        <dbReference type="PROSITE" id="PS50112"/>
    </source>
</evidence>
<evidence type="ECO:0000256" key="8">
    <source>
        <dbReference type="ARBA" id="ARBA00023012"/>
    </source>
</evidence>
<dbReference type="CDD" id="cd00130">
    <property type="entry name" value="PAS"/>
    <property type="match status" value="2"/>
</dbReference>
<dbReference type="InterPro" id="IPR000700">
    <property type="entry name" value="PAS-assoc_C"/>
</dbReference>
<feature type="coiled-coil region" evidence="10">
    <location>
        <begin position="48"/>
        <end position="75"/>
    </location>
</feature>
<accession>A0AA43KFG6</accession>
<dbReference type="Gene3D" id="1.10.287.130">
    <property type="match status" value="1"/>
</dbReference>
<dbReference type="InterPro" id="IPR000014">
    <property type="entry name" value="PAS"/>
</dbReference>
<sequence>MIKENLEEAIAKAHERLENLSQRASQAEKPCTSTQLLQEAIAQTSISLEELHVLAEELTEQNQELAAIRHLVEAERQSYEDLFNFAPDGYLVTDITGIIQEANYAAAKLLNVSQSYLMGKPLSVFIHQTELLKFRSLLLELRQKKQQRTEQLRIFHNKGEIDFPAEVTIVPSDSNYQHKKQGLRWLFRDISDRLQAQQKISEQAALLDITTDAILVRDLQNQILYWNKGAENIYGWRAEEAIGRNTWELLCPELSPQLTVALKTVLEHGSWFGELRQLTRNGKSIIVNSRWTLMYDAAGLPKSIMSVDTDITEKKQLEIQLQRAKQLESLGTLTSAIAQDLNNIFYPMITVAQLLPIKHPHLSESSVQMLKLLETNTKRGIDLVEQILSFTSNFHTKGSTVSLSNLMKDIEQTIQQLLPQSIQIDISIPANIEIVSGEQTQLYEVLMNLLVNARDAMPEGGKLGISAKKAFIDESLTKKHIGAKVGSYVVITVADTGVGIDPTIINKIFTPFFTTKEKNKNPGLGLSKVIGIVKSYDGFVEVSSQVGIGSQFHIYLPSSENSTLSTGDESKMPTGNGELILVVDEEAAITQITKTTLEIHNYKVLIAEKGIDALVLYSEHQQDIQLVLIDMMTPSTSGTTAIRTLQVINPEVKIIAMSAISGAEALVQASVTGIQGFLAKPFTAEELLNSIHNVLIAKIASDE</sequence>
<dbReference type="PANTHER" id="PTHR43065">
    <property type="entry name" value="SENSOR HISTIDINE KINASE"/>
    <property type="match status" value="1"/>
</dbReference>
<evidence type="ECO:0000259" key="14">
    <source>
        <dbReference type="PROSITE" id="PS50113"/>
    </source>
</evidence>
<dbReference type="Proteomes" id="UP001159370">
    <property type="component" value="Unassembled WGS sequence"/>
</dbReference>
<keyword evidence="7" id="KW-0067">ATP-binding</keyword>
<dbReference type="InterPro" id="IPR036097">
    <property type="entry name" value="HisK_dim/P_sf"/>
</dbReference>
<dbReference type="Pfam" id="PF00989">
    <property type="entry name" value="PAS"/>
    <property type="match status" value="2"/>
</dbReference>
<evidence type="ECO:0000256" key="2">
    <source>
        <dbReference type="ARBA" id="ARBA00012438"/>
    </source>
</evidence>
<dbReference type="InterPro" id="IPR005467">
    <property type="entry name" value="His_kinase_dom"/>
</dbReference>
<reference evidence="15 16" key="1">
    <citation type="journal article" date="2023" name="J. Phycol.">
        <title>Chrysosporum ovalisporum is synonymous with the true-branching cyanobacterium Umezakia natans (Nostocales/Aphanizomenonaceae).</title>
        <authorList>
            <person name="McGregor G.B."/>
            <person name="Sendall B.C."/>
            <person name="Niiyama Y."/>
            <person name="Tuji A."/>
            <person name="Willis A."/>
        </authorList>
    </citation>
    <scope>NUCLEOTIDE SEQUENCE [LARGE SCALE GENOMIC DNA]</scope>
    <source>
        <strain evidence="15 16">FSS-62</strain>
    </source>
</reference>
<evidence type="ECO:0000313" key="15">
    <source>
        <dbReference type="EMBL" id="MDH6064140.1"/>
    </source>
</evidence>
<dbReference type="InterPro" id="IPR001789">
    <property type="entry name" value="Sig_transdc_resp-reg_receiver"/>
</dbReference>
<keyword evidence="5" id="KW-0547">Nucleotide-binding</keyword>
<dbReference type="PROSITE" id="PS50110">
    <property type="entry name" value="RESPONSE_REGULATORY"/>
    <property type="match status" value="1"/>
</dbReference>